<reference evidence="1 2" key="1">
    <citation type="submission" date="2019-03" db="EMBL/GenBank/DDBJ databases">
        <title>Draft genome sequences of novel Actinobacteria.</title>
        <authorList>
            <person name="Sahin N."/>
            <person name="Ay H."/>
            <person name="Saygin H."/>
        </authorList>
    </citation>
    <scope>NUCLEOTIDE SEQUENCE [LARGE SCALE GENOMIC DNA]</scope>
    <source>
        <strain evidence="1 2">JCM 30547</strain>
    </source>
</reference>
<organism evidence="1 2">
    <name type="scientific">Kribbella albertanoniae</name>
    <dbReference type="NCBI Taxonomy" id="1266829"/>
    <lineage>
        <taxon>Bacteria</taxon>
        <taxon>Bacillati</taxon>
        <taxon>Actinomycetota</taxon>
        <taxon>Actinomycetes</taxon>
        <taxon>Propionibacteriales</taxon>
        <taxon>Kribbellaceae</taxon>
        <taxon>Kribbella</taxon>
    </lineage>
</organism>
<dbReference type="Proteomes" id="UP000295075">
    <property type="component" value="Unassembled WGS sequence"/>
</dbReference>
<comment type="caution">
    <text evidence="1">The sequence shown here is derived from an EMBL/GenBank/DDBJ whole genome shotgun (WGS) entry which is preliminary data.</text>
</comment>
<dbReference type="RefSeq" id="WP_132406748.1">
    <property type="nucleotide sequence ID" value="NZ_SMKA01000051.1"/>
</dbReference>
<evidence type="ECO:0000313" key="2">
    <source>
        <dbReference type="Proteomes" id="UP000295075"/>
    </source>
</evidence>
<dbReference type="OrthoDB" id="9803128at2"/>
<gene>
    <name evidence="1" type="ORF">E1261_14340</name>
</gene>
<name>A0A4R4Q4I0_9ACTN</name>
<protein>
    <submittedName>
        <fullName evidence="1">Uncharacterized protein</fullName>
    </submittedName>
</protein>
<proteinExistence type="predicted"/>
<keyword evidence="2" id="KW-1185">Reference proteome</keyword>
<evidence type="ECO:0000313" key="1">
    <source>
        <dbReference type="EMBL" id="TDC30031.1"/>
    </source>
</evidence>
<dbReference type="EMBL" id="SMKA01000051">
    <property type="protein sequence ID" value="TDC30031.1"/>
    <property type="molecule type" value="Genomic_DNA"/>
</dbReference>
<sequence length="86" mass="9274">MANAPIKVDPRTDQLITQTAHFLGTSKKDVVDVAVREYIENHREQIHRGVLDALGQLDGTTASSVRLLANLTPGELADIGGVDEPN</sequence>
<dbReference type="AlphaFoldDB" id="A0A4R4Q4I0"/>
<accession>A0A4R4Q4I0</accession>